<keyword evidence="1" id="KW-0645">Protease</keyword>
<dbReference type="AlphaFoldDB" id="A0A972F6V8"/>
<dbReference type="GO" id="GO:0016485">
    <property type="term" value="P:protein processing"/>
    <property type="evidence" value="ECO:0007669"/>
    <property type="project" value="TreeGrafter"/>
</dbReference>
<evidence type="ECO:0000313" key="2">
    <source>
        <dbReference type="Proteomes" id="UP000599523"/>
    </source>
</evidence>
<dbReference type="GO" id="GO:0004175">
    <property type="term" value="F:endopeptidase activity"/>
    <property type="evidence" value="ECO:0007669"/>
    <property type="project" value="TreeGrafter"/>
</dbReference>
<organism evidence="1 2">
    <name type="scientific">Azoarcus taiwanensis</name>
    <dbReference type="NCBI Taxonomy" id="666964"/>
    <lineage>
        <taxon>Bacteria</taxon>
        <taxon>Pseudomonadati</taxon>
        <taxon>Pseudomonadota</taxon>
        <taxon>Betaproteobacteria</taxon>
        <taxon>Rhodocyclales</taxon>
        <taxon>Zoogloeaceae</taxon>
        <taxon>Azoarcus</taxon>
    </lineage>
</organism>
<evidence type="ECO:0000313" key="1">
    <source>
        <dbReference type="EMBL" id="NMG02644.1"/>
    </source>
</evidence>
<reference evidence="1" key="1">
    <citation type="submission" date="2019-12" db="EMBL/GenBank/DDBJ databases">
        <title>Comparative genomics gives insights into the taxonomy of the Azoarcus-Aromatoleum group and reveals separate origins of nif in the plant-associated Azoarcus and non-plant-associated Aromatoleum sub-groups.</title>
        <authorList>
            <person name="Lafos M."/>
            <person name="Maluk M."/>
            <person name="Batista M."/>
            <person name="Junghare M."/>
            <person name="Carmona M."/>
            <person name="Faoro H."/>
            <person name="Cruz L.M."/>
            <person name="Battistoni F."/>
            <person name="De Souza E."/>
            <person name="Pedrosa F."/>
            <person name="Chen W.-M."/>
            <person name="Poole P.S."/>
            <person name="Dixon R.A."/>
            <person name="James E.K."/>
        </authorList>
    </citation>
    <scope>NUCLEOTIDE SEQUENCE</scope>
    <source>
        <strain evidence="1">NSC3</strain>
    </source>
</reference>
<dbReference type="RefSeq" id="WP_168987428.1">
    <property type="nucleotide sequence ID" value="NZ_CAWPHM010000210.1"/>
</dbReference>
<dbReference type="SUPFAM" id="SSF53163">
    <property type="entry name" value="HybD-like"/>
    <property type="match status" value="1"/>
</dbReference>
<dbReference type="InterPro" id="IPR000671">
    <property type="entry name" value="Peptidase_A31"/>
</dbReference>
<proteinExistence type="predicted"/>
<keyword evidence="2" id="KW-1185">Reference proteome</keyword>
<dbReference type="Proteomes" id="UP000599523">
    <property type="component" value="Unassembled WGS sequence"/>
</dbReference>
<keyword evidence="1" id="KW-0378">Hydrolase</keyword>
<dbReference type="CDD" id="cd06066">
    <property type="entry name" value="H2MP_NAD-link-bidir"/>
    <property type="match status" value="1"/>
</dbReference>
<dbReference type="GO" id="GO:0008047">
    <property type="term" value="F:enzyme activator activity"/>
    <property type="evidence" value="ECO:0007669"/>
    <property type="project" value="InterPro"/>
</dbReference>
<comment type="caution">
    <text evidence="1">The sequence shown here is derived from an EMBL/GenBank/DDBJ whole genome shotgun (WGS) entry which is preliminary data.</text>
</comment>
<accession>A0A972F6V8</accession>
<gene>
    <name evidence="1" type="ORF">GPA21_06625</name>
</gene>
<sequence>MSEPRSVLVFGIGNPARGDDALGVRLIERMRAHCPAVEVLEVFQLQVEHALDLCGVDLVLFCDAAVGLKQSCELREIEPGASRLAFSHAMSPQAVLDVFERIHGYTPPPAFLLAMRADSMGLGETLSSVGEQSLESAWTVARRLCAEPSVAVWRRYAAAGLNSP</sequence>
<name>A0A972F6V8_9RHOO</name>
<dbReference type="EMBL" id="WTVM01000028">
    <property type="protein sequence ID" value="NMG02644.1"/>
    <property type="molecule type" value="Genomic_DNA"/>
</dbReference>
<protein>
    <submittedName>
        <fullName evidence="1">Hydrogenase maturation protease</fullName>
    </submittedName>
</protein>
<dbReference type="Gene3D" id="3.40.50.1450">
    <property type="entry name" value="HybD-like"/>
    <property type="match status" value="1"/>
</dbReference>
<dbReference type="NCBIfam" id="TIGR00072">
    <property type="entry name" value="hydrog_prot"/>
    <property type="match status" value="1"/>
</dbReference>
<dbReference type="InterPro" id="IPR023430">
    <property type="entry name" value="Pept_HybD-like_dom_sf"/>
</dbReference>
<dbReference type="PANTHER" id="PTHR30302:SF5">
    <property type="entry name" value="SLR1876 PROTEIN"/>
    <property type="match status" value="1"/>
</dbReference>
<dbReference type="PANTHER" id="PTHR30302">
    <property type="entry name" value="HYDROGENASE 1 MATURATION PROTEASE"/>
    <property type="match status" value="1"/>
</dbReference>